<evidence type="ECO:0000256" key="2">
    <source>
        <dbReference type="SAM" id="Phobius"/>
    </source>
</evidence>
<feature type="domain" description="DUF6533" evidence="3">
    <location>
        <begin position="20"/>
        <end position="64"/>
    </location>
</feature>
<feature type="transmembrane region" description="Helical" evidence="2">
    <location>
        <begin position="54"/>
        <end position="77"/>
    </location>
</feature>
<evidence type="ECO:0000256" key="1">
    <source>
        <dbReference type="SAM" id="MobiDB-lite"/>
    </source>
</evidence>
<proteinExistence type="predicted"/>
<protein>
    <recommendedName>
        <fullName evidence="3">DUF6533 domain-containing protein</fullName>
    </recommendedName>
</protein>
<evidence type="ECO:0000313" key="4">
    <source>
        <dbReference type="EMBL" id="TBU55593.1"/>
    </source>
</evidence>
<gene>
    <name evidence="4" type="ORF">BD310DRAFT_979518</name>
</gene>
<evidence type="ECO:0000259" key="3">
    <source>
        <dbReference type="Pfam" id="PF20151"/>
    </source>
</evidence>
<keyword evidence="2" id="KW-0472">Membrane</keyword>
<keyword evidence="5" id="KW-1185">Reference proteome</keyword>
<feature type="transmembrane region" description="Helical" evidence="2">
    <location>
        <begin position="220"/>
        <end position="244"/>
    </location>
</feature>
<feature type="transmembrane region" description="Helical" evidence="2">
    <location>
        <begin position="107"/>
        <end position="124"/>
    </location>
</feature>
<reference evidence="4 5" key="1">
    <citation type="submission" date="2019-01" db="EMBL/GenBank/DDBJ databases">
        <title>Draft genome sequences of three monokaryotic isolates of the white-rot basidiomycete fungus Dichomitus squalens.</title>
        <authorList>
            <consortium name="DOE Joint Genome Institute"/>
            <person name="Lopez S.C."/>
            <person name="Andreopoulos B."/>
            <person name="Pangilinan J."/>
            <person name="Lipzen A."/>
            <person name="Riley R."/>
            <person name="Ahrendt S."/>
            <person name="Ng V."/>
            <person name="Barry K."/>
            <person name="Daum C."/>
            <person name="Grigoriev I.V."/>
            <person name="Hilden K.S."/>
            <person name="Makela M.R."/>
            <person name="de Vries R.P."/>
        </authorList>
    </citation>
    <scope>NUCLEOTIDE SEQUENCE [LARGE SCALE GENOMIC DNA]</scope>
    <source>
        <strain evidence="4 5">CBS 464.89</strain>
    </source>
</reference>
<feature type="region of interest" description="Disordered" evidence="1">
    <location>
        <begin position="281"/>
        <end position="342"/>
    </location>
</feature>
<keyword evidence="2" id="KW-0812">Transmembrane</keyword>
<name>A0A4Q9PMV7_9APHY</name>
<feature type="transmembrane region" description="Helical" evidence="2">
    <location>
        <begin position="175"/>
        <end position="200"/>
    </location>
</feature>
<feature type="compositionally biased region" description="Low complexity" evidence="1">
    <location>
        <begin position="301"/>
        <end position="324"/>
    </location>
</feature>
<dbReference type="STRING" id="114155.A0A4Q9PMV7"/>
<keyword evidence="2" id="KW-1133">Transmembrane helix</keyword>
<dbReference type="InterPro" id="IPR045340">
    <property type="entry name" value="DUF6533"/>
</dbReference>
<dbReference type="EMBL" id="ML145166">
    <property type="protein sequence ID" value="TBU55593.1"/>
    <property type="molecule type" value="Genomic_DNA"/>
</dbReference>
<sequence length="373" mass="41132">MADILAGLLSQFWELRVSVYANVASLALLVYDWQLTFGDEVDIMWMSKAKFSKLLFLWIRYFGIGTHTFIVGAMYLLPDPSPATWFELLHDPSCRVATTFQTAGPNIMWWSVEFVFALRVWILYERSRKLLLFLAMMYTASIGASAVLLVKALLHVDLITVPGGVISGCFSSVPIYIYSAFVIGIITTSMLCVLTLYQTIRFRDGLTRSPLITLFLRDGLVYYFVYERVSVVFLLNLFMFRFGAATFKSLFSGFLEAIPCMFGARVLINILSLVQKQSGVSDTAPPYSEPKFRHTSTAGFDSGDSVTSSGTDAGTSTSGTVTVDSGREAGTHPSARSSSSGMTLSRGALSACAMGIEEVLRTYSDDIEKGYDS</sequence>
<organism evidence="4 5">
    <name type="scientific">Dichomitus squalens</name>
    <dbReference type="NCBI Taxonomy" id="114155"/>
    <lineage>
        <taxon>Eukaryota</taxon>
        <taxon>Fungi</taxon>
        <taxon>Dikarya</taxon>
        <taxon>Basidiomycota</taxon>
        <taxon>Agaricomycotina</taxon>
        <taxon>Agaricomycetes</taxon>
        <taxon>Polyporales</taxon>
        <taxon>Polyporaceae</taxon>
        <taxon>Dichomitus</taxon>
    </lineage>
</organism>
<dbReference type="Proteomes" id="UP000292082">
    <property type="component" value="Unassembled WGS sequence"/>
</dbReference>
<dbReference type="AlphaFoldDB" id="A0A4Q9PMV7"/>
<dbReference type="Pfam" id="PF20151">
    <property type="entry name" value="DUF6533"/>
    <property type="match status" value="1"/>
</dbReference>
<evidence type="ECO:0000313" key="5">
    <source>
        <dbReference type="Proteomes" id="UP000292082"/>
    </source>
</evidence>
<accession>A0A4Q9PMV7</accession>
<feature type="transmembrane region" description="Helical" evidence="2">
    <location>
        <begin position="131"/>
        <end position="155"/>
    </location>
</feature>